<keyword evidence="4 8" id="KW-0547">Nucleotide-binding</keyword>
<comment type="similarity">
    <text evidence="1 8">Belongs to the CoaE family.</text>
</comment>
<evidence type="ECO:0000256" key="2">
    <source>
        <dbReference type="ARBA" id="ARBA00022490"/>
    </source>
</evidence>
<comment type="pathway">
    <text evidence="8">Cofactor biosynthesis; coenzyme A biosynthesis; CoA from (R)-pantothenate: step 5/5.</text>
</comment>
<dbReference type="UniPathway" id="UPA00241">
    <property type="reaction ID" value="UER00356"/>
</dbReference>
<comment type="function">
    <text evidence="8">Catalyzes the phosphorylation of the 3'-hydroxyl group of dephosphocoenzyme A to form coenzyme A.</text>
</comment>
<dbReference type="PANTHER" id="PTHR10695">
    <property type="entry name" value="DEPHOSPHO-COA KINASE-RELATED"/>
    <property type="match status" value="1"/>
</dbReference>
<comment type="subcellular location">
    <subcellularLocation>
        <location evidence="8">Cytoplasm</location>
    </subcellularLocation>
</comment>
<proteinExistence type="inferred from homology"/>
<sequence>MTYVLGLTGGIASGKTTVSRFLREKGAIIIDGDLVARQIVEKGTGGLKQIKKAFGAEVIAKDGQLARKKLGEIVFAAPQKLAKLNSITAPLIHKRILCLIKYYRNKQVKLLVLDIPLLFEGGYEKYCNSVMTVYVTKTLQMKRLMERDKLSSEQAKKRVASQLPTFERNKRSQIVIDNTKEVEETLSQVLKWLIVNGFVEEV</sequence>
<dbReference type="CDD" id="cd02022">
    <property type="entry name" value="DPCK"/>
    <property type="match status" value="1"/>
</dbReference>
<dbReference type="PROSITE" id="PS51219">
    <property type="entry name" value="DPCK"/>
    <property type="match status" value="1"/>
</dbReference>
<comment type="caution">
    <text evidence="10">The sequence shown here is derived from an EMBL/GenBank/DDBJ whole genome shotgun (WGS) entry which is preliminary data.</text>
</comment>
<organism evidence="10 11">
    <name type="scientific">Liquorilactobacillus oeni DSM 19972</name>
    <dbReference type="NCBI Taxonomy" id="1423777"/>
    <lineage>
        <taxon>Bacteria</taxon>
        <taxon>Bacillati</taxon>
        <taxon>Bacillota</taxon>
        <taxon>Bacilli</taxon>
        <taxon>Lactobacillales</taxon>
        <taxon>Lactobacillaceae</taxon>
        <taxon>Liquorilactobacillus</taxon>
    </lineage>
</organism>
<dbReference type="GO" id="GO:0005737">
    <property type="term" value="C:cytoplasm"/>
    <property type="evidence" value="ECO:0007669"/>
    <property type="project" value="UniProtKB-SubCell"/>
</dbReference>
<evidence type="ECO:0000256" key="4">
    <source>
        <dbReference type="ARBA" id="ARBA00022741"/>
    </source>
</evidence>
<dbReference type="InterPro" id="IPR027417">
    <property type="entry name" value="P-loop_NTPase"/>
</dbReference>
<keyword evidence="7 8" id="KW-0173">Coenzyme A biosynthesis</keyword>
<keyword evidence="2 8" id="KW-0963">Cytoplasm</keyword>
<comment type="catalytic activity">
    <reaction evidence="8">
        <text>3'-dephospho-CoA + ATP = ADP + CoA + H(+)</text>
        <dbReference type="Rhea" id="RHEA:18245"/>
        <dbReference type="ChEBI" id="CHEBI:15378"/>
        <dbReference type="ChEBI" id="CHEBI:30616"/>
        <dbReference type="ChEBI" id="CHEBI:57287"/>
        <dbReference type="ChEBI" id="CHEBI:57328"/>
        <dbReference type="ChEBI" id="CHEBI:456216"/>
        <dbReference type="EC" id="2.7.1.24"/>
    </reaction>
</comment>
<dbReference type="FunFam" id="3.40.50.300:FF:000991">
    <property type="entry name" value="Dephospho-CoA kinase"/>
    <property type="match status" value="1"/>
</dbReference>
<dbReference type="PATRIC" id="fig|1423777.3.peg.1947"/>
<dbReference type="SUPFAM" id="SSF52540">
    <property type="entry name" value="P-loop containing nucleoside triphosphate hydrolases"/>
    <property type="match status" value="1"/>
</dbReference>
<name>A0A0R1M9Y9_9LACO</name>
<feature type="binding site" evidence="8">
    <location>
        <begin position="12"/>
        <end position="17"/>
    </location>
    <ligand>
        <name>ATP</name>
        <dbReference type="ChEBI" id="CHEBI:30616"/>
    </ligand>
</feature>
<dbReference type="Proteomes" id="UP000051686">
    <property type="component" value="Unassembled WGS sequence"/>
</dbReference>
<dbReference type="Gene3D" id="3.40.50.300">
    <property type="entry name" value="P-loop containing nucleotide triphosphate hydrolases"/>
    <property type="match status" value="1"/>
</dbReference>
<dbReference type="HAMAP" id="MF_00376">
    <property type="entry name" value="Dephospho_CoA_kinase"/>
    <property type="match status" value="1"/>
</dbReference>
<dbReference type="STRING" id="1423777.FD46_GL001890"/>
<evidence type="ECO:0000256" key="8">
    <source>
        <dbReference type="HAMAP-Rule" id="MF_00376"/>
    </source>
</evidence>
<protein>
    <recommendedName>
        <fullName evidence="8 9">Dephospho-CoA kinase</fullName>
        <ecNumber evidence="8 9">2.7.1.24</ecNumber>
    </recommendedName>
    <alternativeName>
        <fullName evidence="8">Dephosphocoenzyme A kinase</fullName>
    </alternativeName>
</protein>
<dbReference type="GO" id="GO:0004140">
    <property type="term" value="F:dephospho-CoA kinase activity"/>
    <property type="evidence" value="ECO:0007669"/>
    <property type="project" value="UniProtKB-UniRule"/>
</dbReference>
<dbReference type="AlphaFoldDB" id="A0A0R1M9Y9"/>
<dbReference type="NCBIfam" id="TIGR00152">
    <property type="entry name" value="dephospho-CoA kinase"/>
    <property type="match status" value="1"/>
</dbReference>
<evidence type="ECO:0000256" key="7">
    <source>
        <dbReference type="ARBA" id="ARBA00022993"/>
    </source>
</evidence>
<accession>A0A0R1M9Y9</accession>
<dbReference type="EC" id="2.7.1.24" evidence="8 9"/>
<evidence type="ECO:0000256" key="1">
    <source>
        <dbReference type="ARBA" id="ARBA00009018"/>
    </source>
</evidence>
<keyword evidence="11" id="KW-1185">Reference proteome</keyword>
<dbReference type="PANTHER" id="PTHR10695:SF46">
    <property type="entry name" value="BIFUNCTIONAL COENZYME A SYNTHASE-RELATED"/>
    <property type="match status" value="1"/>
</dbReference>
<reference evidence="10 11" key="1">
    <citation type="journal article" date="2015" name="Genome Announc.">
        <title>Expanding the biotechnology potential of lactobacilli through comparative genomics of 213 strains and associated genera.</title>
        <authorList>
            <person name="Sun Z."/>
            <person name="Harris H.M."/>
            <person name="McCann A."/>
            <person name="Guo C."/>
            <person name="Argimon S."/>
            <person name="Zhang W."/>
            <person name="Yang X."/>
            <person name="Jeffery I.B."/>
            <person name="Cooney J.C."/>
            <person name="Kagawa T.F."/>
            <person name="Liu W."/>
            <person name="Song Y."/>
            <person name="Salvetti E."/>
            <person name="Wrobel A."/>
            <person name="Rasinkangas P."/>
            <person name="Parkhill J."/>
            <person name="Rea M.C."/>
            <person name="O'Sullivan O."/>
            <person name="Ritari J."/>
            <person name="Douillard F.P."/>
            <person name="Paul Ross R."/>
            <person name="Yang R."/>
            <person name="Briner A.E."/>
            <person name="Felis G.E."/>
            <person name="de Vos W.M."/>
            <person name="Barrangou R."/>
            <person name="Klaenhammer T.R."/>
            <person name="Caufield P.W."/>
            <person name="Cui Y."/>
            <person name="Zhang H."/>
            <person name="O'Toole P.W."/>
        </authorList>
    </citation>
    <scope>NUCLEOTIDE SEQUENCE [LARGE SCALE GENOMIC DNA]</scope>
    <source>
        <strain evidence="10 11">DSM 19972</strain>
    </source>
</reference>
<gene>
    <name evidence="8" type="primary">coaE</name>
    <name evidence="10" type="ORF">FD46_GL001890</name>
</gene>
<dbReference type="GO" id="GO:0015937">
    <property type="term" value="P:coenzyme A biosynthetic process"/>
    <property type="evidence" value="ECO:0007669"/>
    <property type="project" value="UniProtKB-UniRule"/>
</dbReference>
<evidence type="ECO:0000256" key="5">
    <source>
        <dbReference type="ARBA" id="ARBA00022777"/>
    </source>
</evidence>
<evidence type="ECO:0000256" key="6">
    <source>
        <dbReference type="ARBA" id="ARBA00022840"/>
    </source>
</evidence>
<keyword evidence="5 8" id="KW-0418">Kinase</keyword>
<dbReference type="EMBL" id="AZEH01000039">
    <property type="protein sequence ID" value="KRL04753.1"/>
    <property type="molecule type" value="Genomic_DNA"/>
</dbReference>
<keyword evidence="6 8" id="KW-0067">ATP-binding</keyword>
<keyword evidence="3 8" id="KW-0808">Transferase</keyword>
<dbReference type="Pfam" id="PF01121">
    <property type="entry name" value="CoaE"/>
    <property type="match status" value="1"/>
</dbReference>
<evidence type="ECO:0000313" key="11">
    <source>
        <dbReference type="Proteomes" id="UP000051686"/>
    </source>
</evidence>
<dbReference type="RefSeq" id="WP_057896700.1">
    <property type="nucleotide sequence ID" value="NZ_AZEH01000039.1"/>
</dbReference>
<dbReference type="InterPro" id="IPR001977">
    <property type="entry name" value="Depp_CoAkinase"/>
</dbReference>
<evidence type="ECO:0000313" key="10">
    <source>
        <dbReference type="EMBL" id="KRL04753.1"/>
    </source>
</evidence>
<dbReference type="GO" id="GO:0005524">
    <property type="term" value="F:ATP binding"/>
    <property type="evidence" value="ECO:0007669"/>
    <property type="project" value="UniProtKB-UniRule"/>
</dbReference>
<evidence type="ECO:0000256" key="3">
    <source>
        <dbReference type="ARBA" id="ARBA00022679"/>
    </source>
</evidence>
<evidence type="ECO:0000256" key="9">
    <source>
        <dbReference type="NCBIfam" id="TIGR00152"/>
    </source>
</evidence>
<dbReference type="OrthoDB" id="9812943at2"/>